<evidence type="ECO:0000256" key="3">
    <source>
        <dbReference type="PROSITE-ProRule" id="PRU00982"/>
    </source>
</evidence>
<protein>
    <submittedName>
        <fullName evidence="7">BTB/POZ domain-containing protein isoform X1</fullName>
    </submittedName>
</protein>
<comment type="pathway">
    <text evidence="1">Protein modification; protein ubiquitination.</text>
</comment>
<comment type="similarity">
    <text evidence="3">Belongs to the NPH3 family.</text>
</comment>
<dbReference type="PROSITE" id="PS50097">
    <property type="entry name" value="BTB"/>
    <property type="match status" value="1"/>
</dbReference>
<dbReference type="EMBL" id="JANAVB010037420">
    <property type="protein sequence ID" value="KAJ6801965.1"/>
    <property type="molecule type" value="Genomic_DNA"/>
</dbReference>
<dbReference type="Proteomes" id="UP001140949">
    <property type="component" value="Unassembled WGS sequence"/>
</dbReference>
<dbReference type="InterPro" id="IPR000210">
    <property type="entry name" value="BTB/POZ_dom"/>
</dbReference>
<organism evidence="7 8">
    <name type="scientific">Iris pallida</name>
    <name type="common">Sweet iris</name>
    <dbReference type="NCBI Taxonomy" id="29817"/>
    <lineage>
        <taxon>Eukaryota</taxon>
        <taxon>Viridiplantae</taxon>
        <taxon>Streptophyta</taxon>
        <taxon>Embryophyta</taxon>
        <taxon>Tracheophyta</taxon>
        <taxon>Spermatophyta</taxon>
        <taxon>Magnoliopsida</taxon>
        <taxon>Liliopsida</taxon>
        <taxon>Asparagales</taxon>
        <taxon>Iridaceae</taxon>
        <taxon>Iridoideae</taxon>
        <taxon>Irideae</taxon>
        <taxon>Iris</taxon>
    </lineage>
</organism>
<evidence type="ECO:0000256" key="1">
    <source>
        <dbReference type="ARBA" id="ARBA00004906"/>
    </source>
</evidence>
<keyword evidence="8" id="KW-1185">Reference proteome</keyword>
<name>A0AAX6ED89_IRIPA</name>
<comment type="caution">
    <text evidence="7">The sequence shown here is derived from an EMBL/GenBank/DDBJ whole genome shotgun (WGS) entry which is preliminary data.</text>
</comment>
<gene>
    <name evidence="7" type="ORF">M6B38_192840</name>
</gene>
<reference evidence="7" key="1">
    <citation type="journal article" date="2023" name="GigaByte">
        <title>Genome assembly of the bearded iris, Iris pallida Lam.</title>
        <authorList>
            <person name="Bruccoleri R.E."/>
            <person name="Oakeley E.J."/>
            <person name="Faust A.M.E."/>
            <person name="Altorfer M."/>
            <person name="Dessus-Babus S."/>
            <person name="Burckhardt D."/>
            <person name="Oertli M."/>
            <person name="Naumann U."/>
            <person name="Petersen F."/>
            <person name="Wong J."/>
        </authorList>
    </citation>
    <scope>NUCLEOTIDE SEQUENCE</scope>
    <source>
        <strain evidence="7">GSM-AAB239-AS_SAM_17_03QT</strain>
    </source>
</reference>
<feature type="domain" description="NPH3" evidence="6">
    <location>
        <begin position="215"/>
        <end position="493"/>
    </location>
</feature>
<evidence type="ECO:0000313" key="7">
    <source>
        <dbReference type="EMBL" id="KAJ6801965.1"/>
    </source>
</evidence>
<feature type="region of interest" description="Disordered" evidence="4">
    <location>
        <begin position="518"/>
        <end position="543"/>
    </location>
</feature>
<reference evidence="7" key="2">
    <citation type="submission" date="2023-04" db="EMBL/GenBank/DDBJ databases">
        <authorList>
            <person name="Bruccoleri R.E."/>
            <person name="Oakeley E.J."/>
            <person name="Faust A.-M."/>
            <person name="Dessus-Babus S."/>
            <person name="Altorfer M."/>
            <person name="Burckhardt D."/>
            <person name="Oertli M."/>
            <person name="Naumann U."/>
            <person name="Petersen F."/>
            <person name="Wong J."/>
        </authorList>
    </citation>
    <scope>NUCLEOTIDE SEQUENCE</scope>
    <source>
        <strain evidence="7">GSM-AAB239-AS_SAM_17_03QT</strain>
        <tissue evidence="7">Leaf</tissue>
    </source>
</reference>
<dbReference type="AlphaFoldDB" id="A0AAX6ED89"/>
<feature type="compositionally biased region" description="Polar residues" evidence="4">
    <location>
        <begin position="518"/>
        <end position="531"/>
    </location>
</feature>
<dbReference type="PANTHER" id="PTHR32370">
    <property type="entry name" value="OS12G0117600 PROTEIN"/>
    <property type="match status" value="1"/>
</dbReference>
<dbReference type="Gene3D" id="3.30.710.10">
    <property type="entry name" value="Potassium Channel Kv1.1, Chain A"/>
    <property type="match status" value="1"/>
</dbReference>
<dbReference type="InterPro" id="IPR027356">
    <property type="entry name" value="NPH3_dom"/>
</dbReference>
<dbReference type="Pfam" id="PF03000">
    <property type="entry name" value="NPH3"/>
    <property type="match status" value="1"/>
</dbReference>
<evidence type="ECO:0000256" key="4">
    <source>
        <dbReference type="SAM" id="MobiDB-lite"/>
    </source>
</evidence>
<evidence type="ECO:0000259" key="5">
    <source>
        <dbReference type="PROSITE" id="PS50097"/>
    </source>
</evidence>
<keyword evidence="2" id="KW-0833">Ubl conjugation pathway</keyword>
<proteinExistence type="inferred from homology"/>
<accession>A0AAX6ED89</accession>
<dbReference type="InterPro" id="IPR011333">
    <property type="entry name" value="SKP1/BTB/POZ_sf"/>
</dbReference>
<dbReference type="InterPro" id="IPR043454">
    <property type="entry name" value="NPH3/RPT2-like"/>
</dbReference>
<dbReference type="PROSITE" id="PS51649">
    <property type="entry name" value="NPH3"/>
    <property type="match status" value="1"/>
</dbReference>
<evidence type="ECO:0000256" key="2">
    <source>
        <dbReference type="ARBA" id="ARBA00022786"/>
    </source>
</evidence>
<feature type="domain" description="BTB" evidence="5">
    <location>
        <begin position="34"/>
        <end position="99"/>
    </location>
</feature>
<evidence type="ECO:0000259" key="6">
    <source>
        <dbReference type="PROSITE" id="PS51649"/>
    </source>
</evidence>
<dbReference type="SUPFAM" id="SSF54695">
    <property type="entry name" value="POZ domain"/>
    <property type="match status" value="1"/>
</dbReference>
<evidence type="ECO:0000313" key="8">
    <source>
        <dbReference type="Proteomes" id="UP001140949"/>
    </source>
</evidence>
<sequence>MESASTKASPSVSTSSAMLRKRTIAWSLETGLPASVHVRVGGKIFDLHKFPLVSKSGYFRKALLDSSSDVELPAAFPGGAEAFEMAVLCCYGSPLPFDPFNVAALRCAAHVLEMEADRPSSGGGGGVCERSDLYLNQVVLQSWDDTLIVLQKCRTLLPWAEDLLIVSRCVESLAFMACMEILDPDRSRNWPVAALHVLAGRNWSCETVKEMAGQDLWVKDLIALPFEFFKRIIGSLRRQGMKEKYVSPIVVFYANKWVLSRKTHNFWENTDERSGNNDANDKVSAILEGVLQLLPTGERASRVIPAEFYFSLLSRSMALRLSNESRTRLQDQVASLLHLAHIEDFLLPESSPYSIISTPEFQAMERIVSISISASKREACYSEGTPLSPNYTVAELWDRYLSQIAVDPKLEPGRFMELIEIVPMDDRETHDYLYRALNTFLTEHPRLTTEDKASVCKYLNCQKLSEEVCIEAVQNELMPLRLIVQALFVQQLHTHRAFKECSGSFRYINYGEFSGSISSSRGQVPVSQNLGESPFKQEPGEGEVAATGPPLGALLKKEAASQRSEFTKADYESTSFRLQALEQELVSLKQSLRWQNVSKGSDHVAQKTESFRLFKSEGRSVAKKRNALGQAGSCIGSMSWATQRRYAGRVLKVFRRITLLGKGKSKTKKAASGLPTSSLPCRSKTLHEMYV</sequence>